<organism evidence="1 2">
    <name type="scientific">Rubus argutus</name>
    <name type="common">Southern blackberry</name>
    <dbReference type="NCBI Taxonomy" id="59490"/>
    <lineage>
        <taxon>Eukaryota</taxon>
        <taxon>Viridiplantae</taxon>
        <taxon>Streptophyta</taxon>
        <taxon>Embryophyta</taxon>
        <taxon>Tracheophyta</taxon>
        <taxon>Spermatophyta</taxon>
        <taxon>Magnoliopsida</taxon>
        <taxon>eudicotyledons</taxon>
        <taxon>Gunneridae</taxon>
        <taxon>Pentapetalae</taxon>
        <taxon>rosids</taxon>
        <taxon>fabids</taxon>
        <taxon>Rosales</taxon>
        <taxon>Rosaceae</taxon>
        <taxon>Rosoideae</taxon>
        <taxon>Rosoideae incertae sedis</taxon>
        <taxon>Rubus</taxon>
    </lineage>
</organism>
<comment type="caution">
    <text evidence="1">The sequence shown here is derived from an EMBL/GenBank/DDBJ whole genome shotgun (WGS) entry which is preliminary data.</text>
</comment>
<reference evidence="1 2" key="1">
    <citation type="journal article" date="2023" name="G3 (Bethesda)">
        <title>A chromosome-length genome assembly and annotation of blackberry (Rubus argutus, cv. 'Hillquist').</title>
        <authorList>
            <person name="Bruna T."/>
            <person name="Aryal R."/>
            <person name="Dudchenko O."/>
            <person name="Sargent D.J."/>
            <person name="Mead D."/>
            <person name="Buti M."/>
            <person name="Cavallini A."/>
            <person name="Hytonen T."/>
            <person name="Andres J."/>
            <person name="Pham M."/>
            <person name="Weisz D."/>
            <person name="Mascagni F."/>
            <person name="Usai G."/>
            <person name="Natali L."/>
            <person name="Bassil N."/>
            <person name="Fernandez G.E."/>
            <person name="Lomsadze A."/>
            <person name="Armour M."/>
            <person name="Olukolu B."/>
            <person name="Poorten T."/>
            <person name="Britton C."/>
            <person name="Davik J."/>
            <person name="Ashrafi H."/>
            <person name="Aiden E.L."/>
            <person name="Borodovsky M."/>
            <person name="Worthington M."/>
        </authorList>
    </citation>
    <scope>NUCLEOTIDE SEQUENCE [LARGE SCALE GENOMIC DNA]</scope>
    <source>
        <strain evidence="1">PI 553951</strain>
    </source>
</reference>
<protein>
    <submittedName>
        <fullName evidence="1">Uncharacterized protein</fullName>
    </submittedName>
</protein>
<proteinExistence type="predicted"/>
<dbReference type="AlphaFoldDB" id="A0AAW1XIF1"/>
<dbReference type="Proteomes" id="UP001457282">
    <property type="component" value="Unassembled WGS sequence"/>
</dbReference>
<accession>A0AAW1XIF1</accession>
<evidence type="ECO:0000313" key="2">
    <source>
        <dbReference type="Proteomes" id="UP001457282"/>
    </source>
</evidence>
<gene>
    <name evidence="1" type="ORF">M0R45_013490</name>
</gene>
<dbReference type="EMBL" id="JBEDUW010000003">
    <property type="protein sequence ID" value="KAK9936661.1"/>
    <property type="molecule type" value="Genomic_DNA"/>
</dbReference>
<sequence length="142" mass="15709">MLCLLNIKAKRTMVLLHTKPLADKHKTSNKVLCNCVEHFIEQVVSDSNTRNKPRAPNPSSRASAISAQLHHLDDNSLGLQAVAADKVGQTRYATSIAKSMLHSRFPPSRQGSERHREPLCCFPLFYAVLRGGGVKWSASIFS</sequence>
<keyword evidence="2" id="KW-1185">Reference proteome</keyword>
<name>A0AAW1XIF1_RUBAR</name>
<evidence type="ECO:0000313" key="1">
    <source>
        <dbReference type="EMBL" id="KAK9936661.1"/>
    </source>
</evidence>